<dbReference type="CDD" id="cd19071">
    <property type="entry name" value="AKR_AKR1-5-like"/>
    <property type="match status" value="1"/>
</dbReference>
<sequence>MSILRATFSINADTRVPAVGFGTYLIGEGDVSEAVRAAIGVGYRHIDTAEVYQNEEGVGEGIRVGLRDNGLSRNDIFVTTKLWPGASEWGEVPKTGEQTMMSCEASLKRLGLDHVDLYLIHSPHGGQQRVNQWRALLELKRAGKARGIGVSNYSAKHLDEIDAAGLPMPEANQIELHPWSQKPALVAYMRQRSIAPIAYSSLAPLSTWRAAPRQDSAKPQSPDADSGFLAGIAARYGVTEAQLLLKWGVQNGYAVLPKSLNPERMRQNIDLDGFTIEAPDLEAIALMDRGGGIAWSMGDPTKVS</sequence>
<dbReference type="FunFam" id="3.20.20.100:FF:000002">
    <property type="entry name" value="2,5-diketo-D-gluconic acid reductase A"/>
    <property type="match status" value="1"/>
</dbReference>
<dbReference type="InterPro" id="IPR036812">
    <property type="entry name" value="NAD(P)_OxRdtase_dom_sf"/>
</dbReference>
<proteinExistence type="inferred from homology"/>
<dbReference type="EMBL" id="BMCT01000004">
    <property type="protein sequence ID" value="GGF71121.1"/>
    <property type="molecule type" value="Genomic_DNA"/>
</dbReference>
<dbReference type="PROSITE" id="PS00798">
    <property type="entry name" value="ALDOKETO_REDUCTASE_1"/>
    <property type="match status" value="1"/>
</dbReference>
<dbReference type="PROSITE" id="PS00063">
    <property type="entry name" value="ALDOKETO_REDUCTASE_3"/>
    <property type="match status" value="1"/>
</dbReference>
<evidence type="ECO:0000313" key="10">
    <source>
        <dbReference type="Proteomes" id="UP000606044"/>
    </source>
</evidence>
<dbReference type="PROSITE" id="PS00062">
    <property type="entry name" value="ALDOKETO_REDUCTASE_2"/>
    <property type="match status" value="1"/>
</dbReference>
<reference evidence="9" key="2">
    <citation type="submission" date="2020-09" db="EMBL/GenBank/DDBJ databases">
        <authorList>
            <person name="Sun Q."/>
            <person name="Sedlacek I."/>
        </authorList>
    </citation>
    <scope>NUCLEOTIDE SEQUENCE</scope>
    <source>
        <strain evidence="9">CCM 7897</strain>
    </source>
</reference>
<keyword evidence="3" id="KW-0560">Oxidoreductase</keyword>
<dbReference type="GO" id="GO:0016616">
    <property type="term" value="F:oxidoreductase activity, acting on the CH-OH group of donors, NAD or NADP as acceptor"/>
    <property type="evidence" value="ECO:0007669"/>
    <property type="project" value="UniProtKB-ARBA"/>
</dbReference>
<name>A0A917C528_9HYPH</name>
<evidence type="ECO:0000256" key="3">
    <source>
        <dbReference type="ARBA" id="ARBA00023002"/>
    </source>
</evidence>
<dbReference type="Gene3D" id="3.20.20.100">
    <property type="entry name" value="NADP-dependent oxidoreductase domain"/>
    <property type="match status" value="1"/>
</dbReference>
<dbReference type="RefSeq" id="WP_188580585.1">
    <property type="nucleotide sequence ID" value="NZ_BMCT01000004.1"/>
</dbReference>
<evidence type="ECO:0000256" key="2">
    <source>
        <dbReference type="ARBA" id="ARBA00022857"/>
    </source>
</evidence>
<reference evidence="9" key="1">
    <citation type="journal article" date="2014" name="Int. J. Syst. Evol. Microbiol.">
        <title>Complete genome sequence of Corynebacterium casei LMG S-19264T (=DSM 44701T), isolated from a smear-ripened cheese.</title>
        <authorList>
            <consortium name="US DOE Joint Genome Institute (JGI-PGF)"/>
            <person name="Walter F."/>
            <person name="Albersmeier A."/>
            <person name="Kalinowski J."/>
            <person name="Ruckert C."/>
        </authorList>
    </citation>
    <scope>NUCLEOTIDE SEQUENCE</scope>
    <source>
        <strain evidence="9">CCM 7897</strain>
    </source>
</reference>
<dbReference type="PIRSF" id="PIRSF000097">
    <property type="entry name" value="AKR"/>
    <property type="match status" value="1"/>
</dbReference>
<evidence type="ECO:0000313" key="9">
    <source>
        <dbReference type="EMBL" id="GGF71121.1"/>
    </source>
</evidence>
<gene>
    <name evidence="9" type="ORF">GCM10007301_33580</name>
</gene>
<dbReference type="Pfam" id="PF00248">
    <property type="entry name" value="Aldo_ket_red"/>
    <property type="match status" value="1"/>
</dbReference>
<comment type="caution">
    <text evidence="9">The sequence shown here is derived from an EMBL/GenBank/DDBJ whole genome shotgun (WGS) entry which is preliminary data.</text>
</comment>
<feature type="active site" description="Proton donor" evidence="5">
    <location>
        <position position="52"/>
    </location>
</feature>
<dbReference type="InterPro" id="IPR020471">
    <property type="entry name" value="AKR"/>
</dbReference>
<evidence type="ECO:0000256" key="5">
    <source>
        <dbReference type="PIRSR" id="PIRSR000097-1"/>
    </source>
</evidence>
<dbReference type="PRINTS" id="PR00069">
    <property type="entry name" value="ALDKETRDTASE"/>
</dbReference>
<protein>
    <submittedName>
        <fullName evidence="9">2,5-diketo-D-gluconic acid reductase</fullName>
    </submittedName>
</protein>
<feature type="binding site" evidence="6">
    <location>
        <position position="121"/>
    </location>
    <ligand>
        <name>substrate</name>
    </ligand>
</feature>
<evidence type="ECO:0000256" key="7">
    <source>
        <dbReference type="PIRSR" id="PIRSR000097-3"/>
    </source>
</evidence>
<organism evidence="9 10">
    <name type="scientific">Azorhizobium oxalatiphilum</name>
    <dbReference type="NCBI Taxonomy" id="980631"/>
    <lineage>
        <taxon>Bacteria</taxon>
        <taxon>Pseudomonadati</taxon>
        <taxon>Pseudomonadota</taxon>
        <taxon>Alphaproteobacteria</taxon>
        <taxon>Hyphomicrobiales</taxon>
        <taxon>Xanthobacteraceae</taxon>
        <taxon>Azorhizobium</taxon>
    </lineage>
</organism>
<comment type="similarity">
    <text evidence="1">Belongs to the aldo/keto reductase family.</text>
</comment>
<keyword evidence="10" id="KW-1185">Reference proteome</keyword>
<dbReference type="SUPFAM" id="SSF51430">
    <property type="entry name" value="NAD(P)-linked oxidoreductase"/>
    <property type="match status" value="1"/>
</dbReference>
<evidence type="ECO:0000256" key="4">
    <source>
        <dbReference type="ARBA" id="ARBA00049445"/>
    </source>
</evidence>
<dbReference type="InterPro" id="IPR023210">
    <property type="entry name" value="NADP_OxRdtase_dom"/>
</dbReference>
<dbReference type="AlphaFoldDB" id="A0A917C528"/>
<comment type="catalytic activity">
    <reaction evidence="4">
        <text>hydroxyacetone + NADP(+) = methylglyoxal + NADPH + H(+)</text>
        <dbReference type="Rhea" id="RHEA:27986"/>
        <dbReference type="ChEBI" id="CHEBI:15378"/>
        <dbReference type="ChEBI" id="CHEBI:17158"/>
        <dbReference type="ChEBI" id="CHEBI:27957"/>
        <dbReference type="ChEBI" id="CHEBI:57783"/>
        <dbReference type="ChEBI" id="CHEBI:58349"/>
    </reaction>
</comment>
<dbReference type="PANTHER" id="PTHR43827">
    <property type="entry name" value="2,5-DIKETO-D-GLUCONIC ACID REDUCTASE"/>
    <property type="match status" value="1"/>
</dbReference>
<keyword evidence="2" id="KW-0521">NADP</keyword>
<dbReference type="Proteomes" id="UP000606044">
    <property type="component" value="Unassembled WGS sequence"/>
</dbReference>
<evidence type="ECO:0000256" key="6">
    <source>
        <dbReference type="PIRSR" id="PIRSR000097-2"/>
    </source>
</evidence>
<feature type="domain" description="NADP-dependent oxidoreductase" evidence="8">
    <location>
        <begin position="19"/>
        <end position="283"/>
    </location>
</feature>
<accession>A0A917C528</accession>
<dbReference type="PANTHER" id="PTHR43827:SF3">
    <property type="entry name" value="NADP-DEPENDENT OXIDOREDUCTASE DOMAIN-CONTAINING PROTEIN"/>
    <property type="match status" value="1"/>
</dbReference>
<dbReference type="InterPro" id="IPR018170">
    <property type="entry name" value="Aldo/ket_reductase_CS"/>
</dbReference>
<feature type="site" description="Lowers pKa of active site Tyr" evidence="7">
    <location>
        <position position="81"/>
    </location>
</feature>
<evidence type="ECO:0000256" key="1">
    <source>
        <dbReference type="ARBA" id="ARBA00007905"/>
    </source>
</evidence>
<evidence type="ECO:0000259" key="8">
    <source>
        <dbReference type="Pfam" id="PF00248"/>
    </source>
</evidence>